<dbReference type="Pfam" id="PF26325">
    <property type="entry name" value="YhjD"/>
    <property type="match status" value="1"/>
</dbReference>
<dbReference type="RefSeq" id="WP_210090641.1">
    <property type="nucleotide sequence ID" value="NZ_JAGGKG010000021.1"/>
</dbReference>
<evidence type="ECO:0000313" key="1">
    <source>
        <dbReference type="EMBL" id="MBP1907053.1"/>
    </source>
</evidence>
<gene>
    <name evidence="1" type="ORF">J2Z32_003718</name>
</gene>
<name>A0ABS4FWT6_9BACL</name>
<protein>
    <submittedName>
        <fullName evidence="1">Uncharacterized protein</fullName>
    </submittedName>
</protein>
<evidence type="ECO:0000313" key="2">
    <source>
        <dbReference type="Proteomes" id="UP001519272"/>
    </source>
</evidence>
<proteinExistence type="predicted"/>
<accession>A0ABS4FWT6</accession>
<comment type="caution">
    <text evidence="1">The sequence shown here is derived from an EMBL/GenBank/DDBJ whole genome shotgun (WGS) entry which is preliminary data.</text>
</comment>
<dbReference type="InterPro" id="IPR058600">
    <property type="entry name" value="YhjD-like"/>
</dbReference>
<dbReference type="Proteomes" id="UP001519272">
    <property type="component" value="Unassembled WGS sequence"/>
</dbReference>
<keyword evidence="2" id="KW-1185">Reference proteome</keyword>
<sequence length="133" mass="15633">MYASMEDKHNVKLYLLLPLVLSAFDRDIRLAEQAFKTSEPYVKLISQAMDKVHQELKEVRQYMRTNGIKVYEELKTDKAIQAKYMCKGYHSEMHLLWSTATASCRILMEKYLGLDVSKYKNPAVPMELQQFYI</sequence>
<reference evidence="1 2" key="1">
    <citation type="submission" date="2021-03" db="EMBL/GenBank/DDBJ databases">
        <title>Genomic Encyclopedia of Type Strains, Phase IV (KMG-IV): sequencing the most valuable type-strain genomes for metagenomic binning, comparative biology and taxonomic classification.</title>
        <authorList>
            <person name="Goeker M."/>
        </authorList>
    </citation>
    <scope>NUCLEOTIDE SEQUENCE [LARGE SCALE GENOMIC DNA]</scope>
    <source>
        <strain evidence="1 2">DSM 14349</strain>
    </source>
</reference>
<dbReference type="EMBL" id="JAGGKG010000021">
    <property type="protein sequence ID" value="MBP1907053.1"/>
    <property type="molecule type" value="Genomic_DNA"/>
</dbReference>
<organism evidence="1 2">
    <name type="scientific">Paenibacillus turicensis</name>
    <dbReference type="NCBI Taxonomy" id="160487"/>
    <lineage>
        <taxon>Bacteria</taxon>
        <taxon>Bacillati</taxon>
        <taxon>Bacillota</taxon>
        <taxon>Bacilli</taxon>
        <taxon>Bacillales</taxon>
        <taxon>Paenibacillaceae</taxon>
        <taxon>Paenibacillus</taxon>
    </lineage>
</organism>